<sequence>MTARDKDYEHGQSEANTHISVAMKKKTPLEKEAIVQQRREKIIEYRRKVAKEERQRRYVLRYGVPDEKEAMTKSLESSQNESPKKKKKVSFEVSELEVSRQDQPLILRRSE</sequence>
<comment type="caution">
    <text evidence="2">The sequence shown here is derived from an EMBL/GenBank/DDBJ whole genome shotgun (WGS) entry which is preliminary data.</text>
</comment>
<reference evidence="3" key="1">
    <citation type="journal article" date="2015" name="BMC Genomics">
        <title>Draft genome of a commonly misdiagnosed multidrug resistant pathogen Candida auris.</title>
        <authorList>
            <person name="Chatterjee S."/>
            <person name="Alampalli S.V."/>
            <person name="Nageshan R.K."/>
            <person name="Chettiar S.T."/>
            <person name="Joshi S."/>
            <person name="Tatu U.S."/>
        </authorList>
    </citation>
    <scope>NUCLEOTIDE SEQUENCE [LARGE SCALE GENOMIC DNA]</scope>
    <source>
        <strain evidence="3">6684</strain>
    </source>
</reference>
<evidence type="ECO:0000256" key="1">
    <source>
        <dbReference type="SAM" id="MobiDB-lite"/>
    </source>
</evidence>
<dbReference type="AlphaFoldDB" id="A0A0L0P0U3"/>
<name>A0A0L0P0U3_CANAR</name>
<feature type="region of interest" description="Disordered" evidence="1">
    <location>
        <begin position="63"/>
        <end position="94"/>
    </location>
</feature>
<gene>
    <name evidence="2" type="ORF">QG37_03326</name>
</gene>
<proteinExistence type="predicted"/>
<dbReference type="VEuPathDB" id="FungiDB:QG37_03326"/>
<evidence type="ECO:0000313" key="3">
    <source>
        <dbReference type="Proteomes" id="UP000037122"/>
    </source>
</evidence>
<dbReference type="Proteomes" id="UP000037122">
    <property type="component" value="Unassembled WGS sequence"/>
</dbReference>
<feature type="region of interest" description="Disordered" evidence="1">
    <location>
        <begin position="1"/>
        <end position="24"/>
    </location>
</feature>
<evidence type="ECO:0000313" key="2">
    <source>
        <dbReference type="EMBL" id="KND99898.1"/>
    </source>
</evidence>
<organism evidence="2 3">
    <name type="scientific">Candidozyma auris</name>
    <name type="common">Yeast</name>
    <name type="synonym">Candida auris</name>
    <dbReference type="NCBI Taxonomy" id="498019"/>
    <lineage>
        <taxon>Eukaryota</taxon>
        <taxon>Fungi</taxon>
        <taxon>Dikarya</taxon>
        <taxon>Ascomycota</taxon>
        <taxon>Saccharomycotina</taxon>
        <taxon>Pichiomycetes</taxon>
        <taxon>Metschnikowiaceae</taxon>
        <taxon>Candidozyma</taxon>
    </lineage>
</organism>
<protein>
    <submittedName>
        <fullName evidence="2">Uncharacterized protein</fullName>
    </submittedName>
</protein>
<accession>A0A0L0P0U3</accession>
<dbReference type="EMBL" id="LGST01000021">
    <property type="protein sequence ID" value="KND99898.1"/>
    <property type="molecule type" value="Genomic_DNA"/>
</dbReference>
<feature type="compositionally biased region" description="Basic and acidic residues" evidence="1">
    <location>
        <begin position="1"/>
        <end position="12"/>
    </location>
</feature>